<evidence type="ECO:0000259" key="2">
    <source>
        <dbReference type="Pfam" id="PF07127"/>
    </source>
</evidence>
<reference evidence="3 6" key="2">
    <citation type="journal article" date="2014" name="BMC Genomics">
        <title>An improved genome release (version Mt4.0) for the model legume Medicago truncatula.</title>
        <authorList>
            <person name="Tang H."/>
            <person name="Krishnakumar V."/>
            <person name="Bidwell S."/>
            <person name="Rosen B."/>
            <person name="Chan A."/>
            <person name="Zhou S."/>
            <person name="Gentzbittel L."/>
            <person name="Childs K.L."/>
            <person name="Yandell M."/>
            <person name="Gundlach H."/>
            <person name="Mayer K.F."/>
            <person name="Schwartz D.C."/>
            <person name="Town C.D."/>
        </authorList>
    </citation>
    <scope>GENOME REANNOTATION</scope>
    <source>
        <strain evidence="3">A17</strain>
        <strain evidence="5 6">cv. Jemalong A17</strain>
    </source>
</reference>
<feature type="chain" id="PRO_5014500532" evidence="1">
    <location>
        <begin position="26"/>
        <end position="61"/>
    </location>
</feature>
<dbReference type="Proteomes" id="UP000002051">
    <property type="component" value="Chromosome 2"/>
</dbReference>
<dbReference type="HOGENOM" id="CLU_181053_0_0_1"/>
<dbReference type="AlphaFoldDB" id="A0A072VAA4"/>
<dbReference type="GO" id="GO:0046872">
    <property type="term" value="F:metal ion binding"/>
    <property type="evidence" value="ECO:0007669"/>
    <property type="project" value="InterPro"/>
</dbReference>
<feature type="domain" description="Late nodulin" evidence="2">
    <location>
        <begin position="1"/>
        <end position="55"/>
    </location>
</feature>
<evidence type="ECO:0000256" key="1">
    <source>
        <dbReference type="SAM" id="SignalP"/>
    </source>
</evidence>
<accession>A0A072VAA4</accession>
<dbReference type="EMBL" id="PSQE01000002">
    <property type="protein sequence ID" value="RHN75416.1"/>
    <property type="molecule type" value="Genomic_DNA"/>
</dbReference>
<dbReference type="EMBL" id="CM001218">
    <property type="protein sequence ID" value="KEH38954.1"/>
    <property type="molecule type" value="Genomic_DNA"/>
</dbReference>
<reference evidence="5" key="3">
    <citation type="submission" date="2015-04" db="UniProtKB">
        <authorList>
            <consortium name="EnsemblPlants"/>
        </authorList>
    </citation>
    <scope>IDENTIFICATION</scope>
    <source>
        <strain evidence="5">cv. Jemalong A17</strain>
    </source>
</reference>
<dbReference type="Gramene" id="rna11618">
    <property type="protein sequence ID" value="RHN75416.1"/>
    <property type="gene ID" value="gene11618"/>
</dbReference>
<dbReference type="InterPro" id="IPR009810">
    <property type="entry name" value="Nodulin_late_dom"/>
</dbReference>
<feature type="signal peptide" evidence="1">
    <location>
        <begin position="1"/>
        <end position="25"/>
    </location>
</feature>
<proteinExistence type="predicted"/>
<gene>
    <name evidence="3" type="ordered locus">MTR_2g084915</name>
    <name evidence="4" type="ORF">MtrunA17_Chr2g0321001</name>
</gene>
<evidence type="ECO:0000313" key="5">
    <source>
        <dbReference type="EnsemblPlants" id="KEH38954"/>
    </source>
</evidence>
<reference evidence="4" key="4">
    <citation type="journal article" date="2018" name="Nat. Plants">
        <title>Whole-genome landscape of Medicago truncatula symbiotic genes.</title>
        <authorList>
            <person name="Pecrix Y."/>
            <person name="Gamas P."/>
            <person name="Carrere S."/>
        </authorList>
    </citation>
    <scope>NUCLEOTIDE SEQUENCE</scope>
    <source>
        <tissue evidence="4">Leaves</tissue>
    </source>
</reference>
<dbReference type="Pfam" id="PF07127">
    <property type="entry name" value="Nodulin_late"/>
    <property type="match status" value="1"/>
</dbReference>
<name>A0A072VAA4_MEDTR</name>
<keyword evidence="6" id="KW-1185">Reference proteome</keyword>
<dbReference type="Proteomes" id="UP000265566">
    <property type="component" value="Chromosome 2"/>
</dbReference>
<evidence type="ECO:0000313" key="4">
    <source>
        <dbReference type="EMBL" id="RHN75416.1"/>
    </source>
</evidence>
<organism evidence="3 6">
    <name type="scientific">Medicago truncatula</name>
    <name type="common">Barrel medic</name>
    <name type="synonym">Medicago tribuloides</name>
    <dbReference type="NCBI Taxonomy" id="3880"/>
    <lineage>
        <taxon>Eukaryota</taxon>
        <taxon>Viridiplantae</taxon>
        <taxon>Streptophyta</taxon>
        <taxon>Embryophyta</taxon>
        <taxon>Tracheophyta</taxon>
        <taxon>Spermatophyta</taxon>
        <taxon>Magnoliopsida</taxon>
        <taxon>eudicotyledons</taxon>
        <taxon>Gunneridae</taxon>
        <taxon>Pentapetalae</taxon>
        <taxon>rosids</taxon>
        <taxon>fabids</taxon>
        <taxon>Fabales</taxon>
        <taxon>Fabaceae</taxon>
        <taxon>Papilionoideae</taxon>
        <taxon>50 kb inversion clade</taxon>
        <taxon>NPAAA clade</taxon>
        <taxon>Hologalegina</taxon>
        <taxon>IRL clade</taxon>
        <taxon>Trifolieae</taxon>
        <taxon>Medicago</taxon>
    </lineage>
</organism>
<reference evidence="3 6" key="1">
    <citation type="journal article" date="2011" name="Nature">
        <title>The Medicago genome provides insight into the evolution of rhizobial symbioses.</title>
        <authorList>
            <person name="Young N.D."/>
            <person name="Debelle F."/>
            <person name="Oldroyd G.E."/>
            <person name="Geurts R."/>
            <person name="Cannon S.B."/>
            <person name="Udvardi M.K."/>
            <person name="Benedito V.A."/>
            <person name="Mayer K.F."/>
            <person name="Gouzy J."/>
            <person name="Schoof H."/>
            <person name="Van de Peer Y."/>
            <person name="Proost S."/>
            <person name="Cook D.R."/>
            <person name="Meyers B.C."/>
            <person name="Spannagl M."/>
            <person name="Cheung F."/>
            <person name="De Mita S."/>
            <person name="Krishnakumar V."/>
            <person name="Gundlach H."/>
            <person name="Zhou S."/>
            <person name="Mudge J."/>
            <person name="Bharti A.K."/>
            <person name="Murray J.D."/>
            <person name="Naoumkina M.A."/>
            <person name="Rosen B."/>
            <person name="Silverstein K.A."/>
            <person name="Tang H."/>
            <person name="Rombauts S."/>
            <person name="Zhao P.X."/>
            <person name="Zhou P."/>
            <person name="Barbe V."/>
            <person name="Bardou P."/>
            <person name="Bechner M."/>
            <person name="Bellec A."/>
            <person name="Berger A."/>
            <person name="Berges H."/>
            <person name="Bidwell S."/>
            <person name="Bisseling T."/>
            <person name="Choisne N."/>
            <person name="Couloux A."/>
            <person name="Denny R."/>
            <person name="Deshpande S."/>
            <person name="Dai X."/>
            <person name="Doyle J.J."/>
            <person name="Dudez A.M."/>
            <person name="Farmer A.D."/>
            <person name="Fouteau S."/>
            <person name="Franken C."/>
            <person name="Gibelin C."/>
            <person name="Gish J."/>
            <person name="Goldstein S."/>
            <person name="Gonzalez A.J."/>
            <person name="Green P.J."/>
            <person name="Hallab A."/>
            <person name="Hartog M."/>
            <person name="Hua A."/>
            <person name="Humphray S.J."/>
            <person name="Jeong D.H."/>
            <person name="Jing Y."/>
            <person name="Jocker A."/>
            <person name="Kenton S.M."/>
            <person name="Kim D.J."/>
            <person name="Klee K."/>
            <person name="Lai H."/>
            <person name="Lang C."/>
            <person name="Lin S."/>
            <person name="Macmil S.L."/>
            <person name="Magdelenat G."/>
            <person name="Matthews L."/>
            <person name="McCorrison J."/>
            <person name="Monaghan E.L."/>
            <person name="Mun J.H."/>
            <person name="Najar F.Z."/>
            <person name="Nicholson C."/>
            <person name="Noirot C."/>
            <person name="O'Bleness M."/>
            <person name="Paule C.R."/>
            <person name="Poulain J."/>
            <person name="Prion F."/>
            <person name="Qin B."/>
            <person name="Qu C."/>
            <person name="Retzel E.F."/>
            <person name="Riddle C."/>
            <person name="Sallet E."/>
            <person name="Samain S."/>
            <person name="Samson N."/>
            <person name="Sanders I."/>
            <person name="Saurat O."/>
            <person name="Scarpelli C."/>
            <person name="Schiex T."/>
            <person name="Segurens B."/>
            <person name="Severin A.J."/>
            <person name="Sherrier D.J."/>
            <person name="Shi R."/>
            <person name="Sims S."/>
            <person name="Singer S.R."/>
            <person name="Sinharoy S."/>
            <person name="Sterck L."/>
            <person name="Viollet A."/>
            <person name="Wang B.B."/>
            <person name="Wang K."/>
            <person name="Wang M."/>
            <person name="Wang X."/>
            <person name="Warfsmann J."/>
            <person name="Weissenbach J."/>
            <person name="White D.D."/>
            <person name="White J.D."/>
            <person name="Wiley G.B."/>
            <person name="Wincker P."/>
            <person name="Xing Y."/>
            <person name="Yang L."/>
            <person name="Yao Z."/>
            <person name="Ying F."/>
            <person name="Zhai J."/>
            <person name="Zhou L."/>
            <person name="Zuber A."/>
            <person name="Denarie J."/>
            <person name="Dixon R.A."/>
            <person name="May G.D."/>
            <person name="Schwartz D.C."/>
            <person name="Rogers J."/>
            <person name="Quetier F."/>
            <person name="Town C.D."/>
            <person name="Roe B.A."/>
        </authorList>
    </citation>
    <scope>NUCLEOTIDE SEQUENCE [LARGE SCALE GENOMIC DNA]</scope>
    <source>
        <strain evidence="3">A17</strain>
        <strain evidence="5 6">cv. Jemalong A17</strain>
    </source>
</reference>
<sequence length="61" mass="7167">MAEILKIIYALIILHLLFLTMVVTGESFHPCKINEHCTTYKCLLTGQPWCFMDFCLCMYFN</sequence>
<evidence type="ECO:0000313" key="3">
    <source>
        <dbReference type="EMBL" id="KEH38954.1"/>
    </source>
</evidence>
<keyword evidence="1" id="KW-0732">Signal</keyword>
<dbReference type="EnsemblPlants" id="KEH38954">
    <property type="protein sequence ID" value="KEH38954"/>
    <property type="gene ID" value="MTR_2g084915"/>
</dbReference>
<evidence type="ECO:0000313" key="6">
    <source>
        <dbReference type="Proteomes" id="UP000002051"/>
    </source>
</evidence>
<protein>
    <submittedName>
        <fullName evidence="3">Nodule Cysteine-Rich (NCR) secreted peptide</fullName>
    </submittedName>
    <submittedName>
        <fullName evidence="4">Putative Late nodulin</fullName>
    </submittedName>
</protein>